<reference evidence="3 4" key="1">
    <citation type="submission" date="2024-06" db="EMBL/GenBank/DDBJ databases">
        <title>The Natural Products Discovery Center: Release of the First 8490 Sequenced Strains for Exploring Actinobacteria Biosynthetic Diversity.</title>
        <authorList>
            <person name="Kalkreuter E."/>
            <person name="Kautsar S.A."/>
            <person name="Yang D."/>
            <person name="Bader C.D."/>
            <person name="Teijaro C.N."/>
            <person name="Fluegel L."/>
            <person name="Davis C.M."/>
            <person name="Simpson J.R."/>
            <person name="Lauterbach L."/>
            <person name="Steele A.D."/>
            <person name="Gui C."/>
            <person name="Meng S."/>
            <person name="Li G."/>
            <person name="Viehrig K."/>
            <person name="Ye F."/>
            <person name="Su P."/>
            <person name="Kiefer A.F."/>
            <person name="Nichols A."/>
            <person name="Cepeda A.J."/>
            <person name="Yan W."/>
            <person name="Fan B."/>
            <person name="Jiang Y."/>
            <person name="Adhikari A."/>
            <person name="Zheng C.-J."/>
            <person name="Schuster L."/>
            <person name="Cowan T.M."/>
            <person name="Smanski M.J."/>
            <person name="Chevrette M.G."/>
            <person name="De Carvalho L.P.S."/>
            <person name="Shen B."/>
        </authorList>
    </citation>
    <scope>NUCLEOTIDE SEQUENCE [LARGE SCALE GENOMIC DNA]</scope>
    <source>
        <strain evidence="3 4">NPDC046851</strain>
    </source>
</reference>
<evidence type="ECO:0000313" key="3">
    <source>
        <dbReference type="EMBL" id="MEU6805034.1"/>
    </source>
</evidence>
<feature type="signal peptide" evidence="2">
    <location>
        <begin position="1"/>
        <end position="31"/>
    </location>
</feature>
<proteinExistence type="predicted"/>
<keyword evidence="2" id="KW-0732">Signal</keyword>
<keyword evidence="4" id="KW-1185">Reference proteome</keyword>
<organism evidence="3 4">
    <name type="scientific">Streptomyces neyagawaensis</name>
    <dbReference type="NCBI Taxonomy" id="42238"/>
    <lineage>
        <taxon>Bacteria</taxon>
        <taxon>Bacillati</taxon>
        <taxon>Actinomycetota</taxon>
        <taxon>Actinomycetes</taxon>
        <taxon>Kitasatosporales</taxon>
        <taxon>Streptomycetaceae</taxon>
        <taxon>Streptomyces</taxon>
    </lineage>
</organism>
<evidence type="ECO:0000256" key="1">
    <source>
        <dbReference type="SAM" id="MobiDB-lite"/>
    </source>
</evidence>
<sequence>MPPSTRRPLWALLASGALVTCAAATVAVVHAAPARRVPDTVATPFGGPLPDRSGRPPG</sequence>
<name>A0ABV3B6F9_9ACTN</name>
<feature type="chain" id="PRO_5046514692" description="Secreted protein" evidence="2">
    <location>
        <begin position="32"/>
        <end position="58"/>
    </location>
</feature>
<evidence type="ECO:0000313" key="4">
    <source>
        <dbReference type="Proteomes" id="UP001551189"/>
    </source>
</evidence>
<protein>
    <recommendedName>
        <fullName evidence="5">Secreted protein</fullName>
    </recommendedName>
</protein>
<dbReference type="RefSeq" id="WP_359699067.1">
    <property type="nucleotide sequence ID" value="NZ_JBEYXT010000176.1"/>
</dbReference>
<accession>A0ABV3B6F9</accession>
<comment type="caution">
    <text evidence="3">The sequence shown here is derived from an EMBL/GenBank/DDBJ whole genome shotgun (WGS) entry which is preliminary data.</text>
</comment>
<dbReference type="EMBL" id="JBEYXT010000176">
    <property type="protein sequence ID" value="MEU6805034.1"/>
    <property type="molecule type" value="Genomic_DNA"/>
</dbReference>
<gene>
    <name evidence="3" type="ORF">ABZ931_29115</name>
</gene>
<feature type="region of interest" description="Disordered" evidence="1">
    <location>
        <begin position="38"/>
        <end position="58"/>
    </location>
</feature>
<evidence type="ECO:0000256" key="2">
    <source>
        <dbReference type="SAM" id="SignalP"/>
    </source>
</evidence>
<evidence type="ECO:0008006" key="5">
    <source>
        <dbReference type="Google" id="ProtNLM"/>
    </source>
</evidence>
<dbReference type="Proteomes" id="UP001551189">
    <property type="component" value="Unassembled WGS sequence"/>
</dbReference>